<feature type="transmembrane region" description="Helical" evidence="1">
    <location>
        <begin position="12"/>
        <end position="29"/>
    </location>
</feature>
<sequence length="74" mass="7775">MFSLSAPEAVFVLLYVVGVMSALYVFLGARGIRSAVVLLCAFSLPILGSVIAVVLAAARLRTRYADLRSGEGDA</sequence>
<accession>A0AA47FI13</accession>
<evidence type="ECO:0000256" key="1">
    <source>
        <dbReference type="SAM" id="Phobius"/>
    </source>
</evidence>
<proteinExistence type="predicted"/>
<dbReference type="RefSeq" id="WP_076139512.1">
    <property type="nucleotide sequence ID" value="NZ_CP113787.1"/>
</dbReference>
<evidence type="ECO:0000313" key="2">
    <source>
        <dbReference type="EMBL" id="WAL42771.1"/>
    </source>
</evidence>
<feature type="transmembrane region" description="Helical" evidence="1">
    <location>
        <begin position="35"/>
        <end position="58"/>
    </location>
</feature>
<organism evidence="2 3">
    <name type="scientific">Actinomyces naeslundii</name>
    <dbReference type="NCBI Taxonomy" id="1655"/>
    <lineage>
        <taxon>Bacteria</taxon>
        <taxon>Bacillati</taxon>
        <taxon>Actinomycetota</taxon>
        <taxon>Actinomycetes</taxon>
        <taxon>Actinomycetales</taxon>
        <taxon>Actinomycetaceae</taxon>
        <taxon>Actinomyces</taxon>
    </lineage>
</organism>
<name>A0AA47FI13_ACTNA</name>
<protein>
    <submittedName>
        <fullName evidence="2">Uncharacterized protein</fullName>
    </submittedName>
</protein>
<dbReference type="AlphaFoldDB" id="A0AA47FI13"/>
<evidence type="ECO:0000313" key="3">
    <source>
        <dbReference type="Proteomes" id="UP001163127"/>
    </source>
</evidence>
<gene>
    <name evidence="2" type="ORF">OFA60_12170</name>
</gene>
<keyword evidence="1" id="KW-0812">Transmembrane</keyword>
<reference evidence="2" key="1">
    <citation type="submission" date="2022-11" db="EMBL/GenBank/DDBJ databases">
        <title>Dental biofilm bacteria. Genome sequencing and assembly.</title>
        <authorList>
            <person name="Robertsson C."/>
        </authorList>
    </citation>
    <scope>NUCLEOTIDE SEQUENCE</scope>
    <source>
        <strain evidence="2">CW</strain>
    </source>
</reference>
<keyword evidence="1" id="KW-0472">Membrane</keyword>
<dbReference type="Proteomes" id="UP001163127">
    <property type="component" value="Chromosome"/>
</dbReference>
<dbReference type="EMBL" id="CP113787">
    <property type="protein sequence ID" value="WAL42771.1"/>
    <property type="molecule type" value="Genomic_DNA"/>
</dbReference>
<keyword evidence="1" id="KW-1133">Transmembrane helix</keyword>